<accession>G7Y9K4</accession>
<name>G7Y9K4_CLOSI</name>
<proteinExistence type="predicted"/>
<dbReference type="Proteomes" id="UP000008909">
    <property type="component" value="Unassembled WGS sequence"/>
</dbReference>
<organism evidence="1 2">
    <name type="scientific">Clonorchis sinensis</name>
    <name type="common">Chinese liver fluke</name>
    <dbReference type="NCBI Taxonomy" id="79923"/>
    <lineage>
        <taxon>Eukaryota</taxon>
        <taxon>Metazoa</taxon>
        <taxon>Spiralia</taxon>
        <taxon>Lophotrochozoa</taxon>
        <taxon>Platyhelminthes</taxon>
        <taxon>Trematoda</taxon>
        <taxon>Digenea</taxon>
        <taxon>Opisthorchiida</taxon>
        <taxon>Opisthorchiata</taxon>
        <taxon>Opisthorchiidae</taxon>
        <taxon>Clonorchis</taxon>
    </lineage>
</organism>
<sequence length="147" mass="16462">MSITSLLTSVFCVKPGDRQLLLRISLFDRCICVSETSIQNLSSITHLKPLDTNPDFSHFTFRVHGGPDSMARRSYGVRVVLSCRAGCTPPDWIPVEQKGDLTLVWASLAVLHVLWFVKHMIMGTESSASEPRQTVRSTDPIFGIHHR</sequence>
<gene>
    <name evidence="1" type="ORF">CLF_103342</name>
</gene>
<dbReference type="EMBL" id="DF142974">
    <property type="protein sequence ID" value="GAA49639.1"/>
    <property type="molecule type" value="Genomic_DNA"/>
</dbReference>
<dbReference type="AlphaFoldDB" id="G7Y9K4"/>
<reference key="2">
    <citation type="submission" date="2011-10" db="EMBL/GenBank/DDBJ databases">
        <title>The genome and transcriptome sequence of Clonorchis sinensis provide insights into the carcinogenic liver fluke.</title>
        <authorList>
            <person name="Wang X."/>
            <person name="Huang Y."/>
            <person name="Chen W."/>
            <person name="Liu H."/>
            <person name="Guo L."/>
            <person name="Chen Y."/>
            <person name="Luo F."/>
            <person name="Zhou W."/>
            <person name="Sun J."/>
            <person name="Mao Q."/>
            <person name="Liang P."/>
            <person name="Zhou C."/>
            <person name="Tian Y."/>
            <person name="Men J."/>
            <person name="Lv X."/>
            <person name="Huang L."/>
            <person name="Zhou J."/>
            <person name="Hu Y."/>
            <person name="Li R."/>
            <person name="Zhang F."/>
            <person name="Lei H."/>
            <person name="Li X."/>
            <person name="Hu X."/>
            <person name="Liang C."/>
            <person name="Xu J."/>
            <person name="Wu Z."/>
            <person name="Yu X."/>
        </authorList>
    </citation>
    <scope>NUCLEOTIDE SEQUENCE</scope>
    <source>
        <strain>Henan</strain>
    </source>
</reference>
<reference evidence="1" key="1">
    <citation type="journal article" date="2011" name="Genome Biol.">
        <title>The draft genome of the carcinogenic human liver fluke Clonorchis sinensis.</title>
        <authorList>
            <person name="Wang X."/>
            <person name="Chen W."/>
            <person name="Huang Y."/>
            <person name="Sun J."/>
            <person name="Men J."/>
            <person name="Liu H."/>
            <person name="Luo F."/>
            <person name="Guo L."/>
            <person name="Lv X."/>
            <person name="Deng C."/>
            <person name="Zhou C."/>
            <person name="Fan Y."/>
            <person name="Li X."/>
            <person name="Huang L."/>
            <person name="Hu Y."/>
            <person name="Liang C."/>
            <person name="Hu X."/>
            <person name="Xu J."/>
            <person name="Yu X."/>
        </authorList>
    </citation>
    <scope>NUCLEOTIDE SEQUENCE [LARGE SCALE GENOMIC DNA]</scope>
    <source>
        <strain evidence="1">Henan</strain>
    </source>
</reference>
<evidence type="ECO:0000313" key="2">
    <source>
        <dbReference type="Proteomes" id="UP000008909"/>
    </source>
</evidence>
<protein>
    <submittedName>
        <fullName evidence="1">Uncharacterized protein</fullName>
    </submittedName>
</protein>
<keyword evidence="2" id="KW-1185">Reference proteome</keyword>
<evidence type="ECO:0000313" key="1">
    <source>
        <dbReference type="EMBL" id="GAA49639.1"/>
    </source>
</evidence>